<dbReference type="EMBL" id="JACJVO010000021">
    <property type="protein sequence ID" value="MBB6732791.1"/>
    <property type="molecule type" value="Genomic_DNA"/>
</dbReference>
<dbReference type="Proteomes" id="UP000564644">
    <property type="component" value="Unassembled WGS sequence"/>
</dbReference>
<dbReference type="AlphaFoldDB" id="A0A7X0SMW8"/>
<dbReference type="InterPro" id="IPR027417">
    <property type="entry name" value="P-loop_NTPase"/>
</dbReference>
<keyword evidence="2" id="KW-1185">Reference proteome</keyword>
<evidence type="ECO:0000313" key="1">
    <source>
        <dbReference type="EMBL" id="MBB6732791.1"/>
    </source>
</evidence>
<reference evidence="1 2" key="1">
    <citation type="submission" date="2020-08" db="EMBL/GenBank/DDBJ databases">
        <title>Cohnella phylogeny.</title>
        <authorList>
            <person name="Dunlap C."/>
        </authorList>
    </citation>
    <scope>NUCLEOTIDE SEQUENCE [LARGE SCALE GENOMIC DNA]</scope>
    <source>
        <strain evidence="1 2">CBP 2801</strain>
    </source>
</reference>
<name>A0A7X0SMW8_9BACL</name>
<dbReference type="SUPFAM" id="SSF52540">
    <property type="entry name" value="P-loop containing nucleoside triphosphate hydrolases"/>
    <property type="match status" value="1"/>
</dbReference>
<proteinExistence type="predicted"/>
<comment type="caution">
    <text evidence="1">The sequence shown here is derived from an EMBL/GenBank/DDBJ whole genome shotgun (WGS) entry which is preliminary data.</text>
</comment>
<dbReference type="Gene3D" id="3.40.50.300">
    <property type="entry name" value="P-loop containing nucleotide triphosphate hydrolases"/>
    <property type="match status" value="1"/>
</dbReference>
<protein>
    <recommendedName>
        <fullName evidence="3">Cellulose biosynthesis protein BcsQ</fullName>
    </recommendedName>
</protein>
<sequence length="277" mass="31764">MGHKVVFWSPVPGQTGNTSNLTAFAGLIGLEYSACTLLFGHVQSRRAALEQAFLQRRPDEGELFFAAEYGIDAVERLASHRKLHRDMIRNYTFPLLQDRLDLLPGSDKPDKAFFAAMKDSLQTILETAEWYYDLILIDGGSGLRSEWTQRLLQQAELVVVSLNQNGRVQERFFREQISHLPAAKRLLVLGQYDRFSHLTAKNIARLFQLHEPIYTVPHNAGWMDAMQEGQALDFLFRNRQAPRDHENHFFMQELRKLAQAVMMQVGLNKLFFGGREG</sequence>
<accession>A0A7X0SMW8</accession>
<dbReference type="RefSeq" id="WP_185130445.1">
    <property type="nucleotide sequence ID" value="NZ_JACJVO010000021.1"/>
</dbReference>
<organism evidence="1 2">
    <name type="scientific">Cohnella zeiphila</name>
    <dbReference type="NCBI Taxonomy" id="2761120"/>
    <lineage>
        <taxon>Bacteria</taxon>
        <taxon>Bacillati</taxon>
        <taxon>Bacillota</taxon>
        <taxon>Bacilli</taxon>
        <taxon>Bacillales</taxon>
        <taxon>Paenibacillaceae</taxon>
        <taxon>Cohnella</taxon>
    </lineage>
</organism>
<evidence type="ECO:0000313" key="2">
    <source>
        <dbReference type="Proteomes" id="UP000564644"/>
    </source>
</evidence>
<evidence type="ECO:0008006" key="3">
    <source>
        <dbReference type="Google" id="ProtNLM"/>
    </source>
</evidence>
<gene>
    <name evidence="1" type="ORF">H7C18_17905</name>
</gene>